<reference evidence="2" key="1">
    <citation type="submission" date="2022-12" db="EMBL/GenBank/DDBJ databases">
        <authorList>
            <person name="Petersen C."/>
        </authorList>
    </citation>
    <scope>NUCLEOTIDE SEQUENCE</scope>
    <source>
        <strain evidence="2">IBT 30728</strain>
    </source>
</reference>
<feature type="compositionally biased region" description="Polar residues" evidence="1">
    <location>
        <begin position="313"/>
        <end position="327"/>
    </location>
</feature>
<feature type="compositionally biased region" description="Low complexity" evidence="1">
    <location>
        <begin position="418"/>
        <end position="429"/>
    </location>
</feature>
<feature type="compositionally biased region" description="Basic residues" evidence="1">
    <location>
        <begin position="124"/>
        <end position="143"/>
    </location>
</feature>
<feature type="compositionally biased region" description="Basic and acidic residues" evidence="1">
    <location>
        <begin position="356"/>
        <end position="380"/>
    </location>
</feature>
<dbReference type="AlphaFoldDB" id="A0A9W9X210"/>
<keyword evidence="3" id="KW-1185">Reference proteome</keyword>
<dbReference type="EMBL" id="JAPWDQ010000009">
    <property type="protein sequence ID" value="KAJ5480999.1"/>
    <property type="molecule type" value="Genomic_DNA"/>
</dbReference>
<feature type="compositionally biased region" description="Basic and acidic residues" evidence="1">
    <location>
        <begin position="260"/>
        <end position="270"/>
    </location>
</feature>
<name>A0A9W9X210_9EURO</name>
<accession>A0A9W9X210</accession>
<feature type="compositionally biased region" description="Basic and acidic residues" evidence="1">
    <location>
        <begin position="172"/>
        <end position="181"/>
    </location>
</feature>
<dbReference type="GeneID" id="81626743"/>
<feature type="compositionally biased region" description="Polar residues" evidence="1">
    <location>
        <begin position="10"/>
        <end position="25"/>
    </location>
</feature>
<sequence length="455" mass="50741">MGRSDAPTGRESTQSISKSRWSFDSPSRPPTKYSNFRKGSKASSVEGRAGLKDLGSASLPRGSDEPREPLPFPEYAEPSPTESRDQVLFLPSRRTPATTASGSIEQFESPCVLSNDFADIPEHRSHKSKHMKPKVHIKPMLRKLSREESGSQSIDLSRSSTEQEGLGIYLNFERERERRQSDSMTGTGYRRTTPGMHNRSISGTSQFSTATGSSGGNAGSQYVYPLRPTPRSYSPPLHQSHQTSLHESDDESEGSPELQTKTRPELESHHTARTSSTTVPRPSLQIDDDPFTRLAGISQTNVSGRPSFGYSRDNGSTVDTTSPSSRPSLDFVFRNRTRTSTDPISRAATIQAARQAFEEKEAAKARRLEKQQLKAEERQGRRLVKRNSPEGQATPATTSTAQLSEKTDEIPHPKFTSSDHSSPSWKSQSKSTWVLFMTWLRTRVFKLRRKLRKVN</sequence>
<comment type="caution">
    <text evidence="2">The sequence shown here is derived from an EMBL/GenBank/DDBJ whole genome shotgun (WGS) entry which is preliminary data.</text>
</comment>
<protein>
    <submittedName>
        <fullName evidence="2">Uncharacterized protein</fullName>
    </submittedName>
</protein>
<dbReference type="Proteomes" id="UP001148312">
    <property type="component" value="Unassembled WGS sequence"/>
</dbReference>
<evidence type="ECO:0000313" key="2">
    <source>
        <dbReference type="EMBL" id="KAJ5480999.1"/>
    </source>
</evidence>
<feature type="compositionally biased region" description="Polar residues" evidence="1">
    <location>
        <begin position="150"/>
        <end position="163"/>
    </location>
</feature>
<proteinExistence type="predicted"/>
<feature type="region of interest" description="Disordered" evidence="1">
    <location>
        <begin position="1"/>
        <end position="103"/>
    </location>
</feature>
<evidence type="ECO:0000256" key="1">
    <source>
        <dbReference type="SAM" id="MobiDB-lite"/>
    </source>
</evidence>
<organism evidence="2 3">
    <name type="scientific">Penicillium diatomitis</name>
    <dbReference type="NCBI Taxonomy" id="2819901"/>
    <lineage>
        <taxon>Eukaryota</taxon>
        <taxon>Fungi</taxon>
        <taxon>Dikarya</taxon>
        <taxon>Ascomycota</taxon>
        <taxon>Pezizomycotina</taxon>
        <taxon>Eurotiomycetes</taxon>
        <taxon>Eurotiomycetidae</taxon>
        <taxon>Eurotiales</taxon>
        <taxon>Aspergillaceae</taxon>
        <taxon>Penicillium</taxon>
    </lineage>
</organism>
<evidence type="ECO:0000313" key="3">
    <source>
        <dbReference type="Proteomes" id="UP001148312"/>
    </source>
</evidence>
<gene>
    <name evidence="2" type="ORF">N7539_006893</name>
</gene>
<feature type="compositionally biased region" description="Polar residues" evidence="1">
    <location>
        <begin position="389"/>
        <end position="404"/>
    </location>
</feature>
<dbReference type="RefSeq" id="XP_056788429.1">
    <property type="nucleotide sequence ID" value="XM_056936494.1"/>
</dbReference>
<feature type="region of interest" description="Disordered" evidence="1">
    <location>
        <begin position="123"/>
        <end position="429"/>
    </location>
</feature>
<reference evidence="2" key="2">
    <citation type="journal article" date="2023" name="IMA Fungus">
        <title>Comparative genomic study of the Penicillium genus elucidates a diverse pangenome and 15 lateral gene transfer events.</title>
        <authorList>
            <person name="Petersen C."/>
            <person name="Sorensen T."/>
            <person name="Nielsen M.R."/>
            <person name="Sondergaard T.E."/>
            <person name="Sorensen J.L."/>
            <person name="Fitzpatrick D.A."/>
            <person name="Frisvad J.C."/>
            <person name="Nielsen K.L."/>
        </authorList>
    </citation>
    <scope>NUCLEOTIDE SEQUENCE</scope>
    <source>
        <strain evidence="2">IBT 30728</strain>
    </source>
</reference>